<comment type="subcellular location">
    <subcellularLocation>
        <location evidence="1">Nucleus</location>
    </subcellularLocation>
</comment>
<dbReference type="Gramene" id="Kaladp1198s0002.1.v1.1">
    <property type="protein sequence ID" value="Kaladp1198s0002.1.v1.1"/>
    <property type="gene ID" value="Kaladp1198s0002.v1.1"/>
</dbReference>
<keyword evidence="3" id="KW-0238">DNA-binding</keyword>
<evidence type="ECO:0000256" key="5">
    <source>
        <dbReference type="ARBA" id="ARBA00023242"/>
    </source>
</evidence>
<dbReference type="Pfam" id="PF03106">
    <property type="entry name" value="WRKY"/>
    <property type="match status" value="1"/>
</dbReference>
<evidence type="ECO:0000313" key="8">
    <source>
        <dbReference type="EnsemblPlants" id="Kaladp1198s0002.1.v1.1"/>
    </source>
</evidence>
<dbReference type="GO" id="GO:0043565">
    <property type="term" value="F:sequence-specific DNA binding"/>
    <property type="evidence" value="ECO:0007669"/>
    <property type="project" value="InterPro"/>
</dbReference>
<dbReference type="Proteomes" id="UP000594263">
    <property type="component" value="Unplaced"/>
</dbReference>
<reference evidence="8" key="1">
    <citation type="submission" date="2021-01" db="UniProtKB">
        <authorList>
            <consortium name="EnsemblPlants"/>
        </authorList>
    </citation>
    <scope>IDENTIFICATION</scope>
</reference>
<feature type="region of interest" description="Disordered" evidence="6">
    <location>
        <begin position="284"/>
        <end position="325"/>
    </location>
</feature>
<dbReference type="SUPFAM" id="SSF118290">
    <property type="entry name" value="WRKY DNA-binding domain"/>
    <property type="match status" value="1"/>
</dbReference>
<dbReference type="PROSITE" id="PS50811">
    <property type="entry name" value="WRKY"/>
    <property type="match status" value="1"/>
</dbReference>
<name>A0A7N1A816_KALFE</name>
<evidence type="ECO:0000256" key="1">
    <source>
        <dbReference type="ARBA" id="ARBA00004123"/>
    </source>
</evidence>
<feature type="compositionally biased region" description="Basic and acidic residues" evidence="6">
    <location>
        <begin position="312"/>
        <end position="325"/>
    </location>
</feature>
<dbReference type="FunFam" id="2.20.25.80:FF:000003">
    <property type="entry name" value="WRKY transcription factor 57"/>
    <property type="match status" value="1"/>
</dbReference>
<sequence length="325" mass="35600">MSQPNRNPYDPYPYDPFFSSLEANPNASFFSSPQEDPNSYNSNLTGHCNSYITSFNDFVHGGGSVVSSSSMSTVDYVYSNNNGVAVAVAGDHSCNGSNKLPMRHSLSVSSSSAEVVGEEYSGKSMVDDIDHHNGDDDQSKKVRNDKQKKKGAKRAKEPRFAFVTKSEIDQLEDGYRWRKYGQKAVKNSPYPRSYYRCTTQKCFVKKRVERSFQDPSTVITTYEGQHNHHSPATLRGNAAAMLSANAALFGGSSSSLSPGSLSSIPHHPLFTTFNNGQNAAPPLYNYSSYQNPSSKTSSSHSIVPDFGSLQDLVDHPSSGKRESDP</sequence>
<dbReference type="AlphaFoldDB" id="A0A7N1A816"/>
<evidence type="ECO:0000256" key="2">
    <source>
        <dbReference type="ARBA" id="ARBA00023015"/>
    </source>
</evidence>
<evidence type="ECO:0000256" key="6">
    <source>
        <dbReference type="SAM" id="MobiDB-lite"/>
    </source>
</evidence>
<dbReference type="GO" id="GO:0003700">
    <property type="term" value="F:DNA-binding transcription factor activity"/>
    <property type="evidence" value="ECO:0007669"/>
    <property type="project" value="InterPro"/>
</dbReference>
<evidence type="ECO:0000313" key="9">
    <source>
        <dbReference type="Proteomes" id="UP000594263"/>
    </source>
</evidence>
<feature type="domain" description="WRKY" evidence="7">
    <location>
        <begin position="166"/>
        <end position="231"/>
    </location>
</feature>
<dbReference type="InterPro" id="IPR003657">
    <property type="entry name" value="WRKY_dom"/>
</dbReference>
<keyword evidence="4" id="KW-0804">Transcription</keyword>
<dbReference type="GO" id="GO:0005634">
    <property type="term" value="C:nucleus"/>
    <property type="evidence" value="ECO:0007669"/>
    <property type="project" value="UniProtKB-SubCell"/>
</dbReference>
<keyword evidence="2" id="KW-0805">Transcription regulation</keyword>
<evidence type="ECO:0000259" key="7">
    <source>
        <dbReference type="PROSITE" id="PS50811"/>
    </source>
</evidence>
<accession>A0A7N1A816</accession>
<dbReference type="Gene3D" id="2.20.25.80">
    <property type="entry name" value="WRKY domain"/>
    <property type="match status" value="1"/>
</dbReference>
<feature type="compositionally biased region" description="Basic and acidic residues" evidence="6">
    <location>
        <begin position="125"/>
        <end position="145"/>
    </location>
</feature>
<dbReference type="SMART" id="SM00774">
    <property type="entry name" value="WRKY"/>
    <property type="match status" value="1"/>
</dbReference>
<dbReference type="EnsemblPlants" id="Kaladp1198s0002.1.v1.1">
    <property type="protein sequence ID" value="Kaladp1198s0002.1.v1.1"/>
    <property type="gene ID" value="Kaladp1198s0002.v1.1"/>
</dbReference>
<organism evidence="8 9">
    <name type="scientific">Kalanchoe fedtschenkoi</name>
    <name type="common">Lavender scallops</name>
    <name type="synonym">South American air plant</name>
    <dbReference type="NCBI Taxonomy" id="63787"/>
    <lineage>
        <taxon>Eukaryota</taxon>
        <taxon>Viridiplantae</taxon>
        <taxon>Streptophyta</taxon>
        <taxon>Embryophyta</taxon>
        <taxon>Tracheophyta</taxon>
        <taxon>Spermatophyta</taxon>
        <taxon>Magnoliopsida</taxon>
        <taxon>eudicotyledons</taxon>
        <taxon>Gunneridae</taxon>
        <taxon>Pentapetalae</taxon>
        <taxon>Saxifragales</taxon>
        <taxon>Crassulaceae</taxon>
        <taxon>Kalanchoe</taxon>
    </lineage>
</organism>
<keyword evidence="5" id="KW-0539">Nucleus</keyword>
<dbReference type="InterPro" id="IPR044810">
    <property type="entry name" value="WRKY_plant"/>
</dbReference>
<dbReference type="PANTHER" id="PTHR31221">
    <property type="entry name" value="WRKY TRANSCRIPTION FACTOR PROTEIN 1-RELATED"/>
    <property type="match status" value="1"/>
</dbReference>
<evidence type="ECO:0000256" key="4">
    <source>
        <dbReference type="ARBA" id="ARBA00023163"/>
    </source>
</evidence>
<keyword evidence="9" id="KW-1185">Reference proteome</keyword>
<protein>
    <recommendedName>
        <fullName evidence="7">WRKY domain-containing protein</fullName>
    </recommendedName>
</protein>
<feature type="region of interest" description="Disordered" evidence="6">
    <location>
        <begin position="124"/>
        <end position="157"/>
    </location>
</feature>
<evidence type="ECO:0000256" key="3">
    <source>
        <dbReference type="ARBA" id="ARBA00023125"/>
    </source>
</evidence>
<dbReference type="PANTHER" id="PTHR31221:SF358">
    <property type="entry name" value="WRKY TRANSCRIPTION FACTOR 71"/>
    <property type="match status" value="1"/>
</dbReference>
<feature type="compositionally biased region" description="Polar residues" evidence="6">
    <location>
        <begin position="285"/>
        <end position="301"/>
    </location>
</feature>
<dbReference type="InterPro" id="IPR036576">
    <property type="entry name" value="WRKY_dom_sf"/>
</dbReference>
<proteinExistence type="predicted"/>